<reference evidence="2" key="2">
    <citation type="submission" date="2021-09" db="EMBL/GenBank/DDBJ databases">
        <authorList>
            <person name="Gilroy R."/>
        </authorList>
    </citation>
    <scope>NUCLEOTIDE SEQUENCE</scope>
    <source>
        <strain evidence="2">CHK171-7178</strain>
    </source>
</reference>
<dbReference type="Gene3D" id="1.10.472.40">
    <property type="entry name" value="Hypothetical protein mg237 homolog, domain 3"/>
    <property type="match status" value="1"/>
</dbReference>
<dbReference type="PROSITE" id="PS50005">
    <property type="entry name" value="TPR"/>
    <property type="match status" value="1"/>
</dbReference>
<comment type="caution">
    <text evidence="2">The sequence shown here is derived from an EMBL/GenBank/DDBJ whole genome shotgun (WGS) entry which is preliminary data.</text>
</comment>
<keyword evidence="1" id="KW-0802">TPR repeat</keyword>
<dbReference type="AlphaFoldDB" id="A0A921G1Z8"/>
<dbReference type="InterPro" id="IPR011990">
    <property type="entry name" value="TPR-like_helical_dom_sf"/>
</dbReference>
<organism evidence="2 3">
    <name type="scientific">Sporosarcina psychrophila</name>
    <name type="common">Bacillus psychrophilus</name>
    <dbReference type="NCBI Taxonomy" id="1476"/>
    <lineage>
        <taxon>Bacteria</taxon>
        <taxon>Bacillati</taxon>
        <taxon>Bacillota</taxon>
        <taxon>Bacilli</taxon>
        <taxon>Bacillales</taxon>
        <taxon>Caryophanaceae</taxon>
        <taxon>Sporosarcina</taxon>
    </lineage>
</organism>
<protein>
    <submittedName>
        <fullName evidence="2">Tetratricopeptide repeat protein</fullName>
    </submittedName>
</protein>
<dbReference type="Gene3D" id="1.25.40.10">
    <property type="entry name" value="Tetratricopeptide repeat domain"/>
    <property type="match status" value="1"/>
</dbReference>
<dbReference type="InterPro" id="IPR019734">
    <property type="entry name" value="TPR_rpt"/>
</dbReference>
<reference evidence="2" key="1">
    <citation type="journal article" date="2021" name="PeerJ">
        <title>Extensive microbial diversity within the chicken gut microbiome revealed by metagenomics and culture.</title>
        <authorList>
            <person name="Gilroy R."/>
            <person name="Ravi A."/>
            <person name="Getino M."/>
            <person name="Pursley I."/>
            <person name="Horton D.L."/>
            <person name="Alikhan N.F."/>
            <person name="Baker D."/>
            <person name="Gharbi K."/>
            <person name="Hall N."/>
            <person name="Watson M."/>
            <person name="Adriaenssens E.M."/>
            <person name="Foster-Nyarko E."/>
            <person name="Jarju S."/>
            <person name="Secka A."/>
            <person name="Antonio M."/>
            <person name="Oren A."/>
            <person name="Chaudhuri R.R."/>
            <person name="La Ragione R."/>
            <person name="Hildebrand F."/>
            <person name="Pallen M.J."/>
        </authorList>
    </citation>
    <scope>NUCLEOTIDE SEQUENCE</scope>
    <source>
        <strain evidence="2">CHK171-7178</strain>
    </source>
</reference>
<dbReference type="SUPFAM" id="SSF48452">
    <property type="entry name" value="TPR-like"/>
    <property type="match status" value="1"/>
</dbReference>
<evidence type="ECO:0000313" key="2">
    <source>
        <dbReference type="EMBL" id="HJF32416.1"/>
    </source>
</evidence>
<feature type="repeat" description="TPR" evidence="1">
    <location>
        <begin position="21"/>
        <end position="54"/>
    </location>
</feature>
<name>A0A921G1Z8_SPOPS</name>
<dbReference type="SUPFAM" id="SSF116965">
    <property type="entry name" value="Hypothetical protein MPN330"/>
    <property type="match status" value="1"/>
</dbReference>
<accession>A0A921G1Z8</accession>
<evidence type="ECO:0000313" key="3">
    <source>
        <dbReference type="Proteomes" id="UP000698173"/>
    </source>
</evidence>
<dbReference type="SMART" id="SM00028">
    <property type="entry name" value="TPR"/>
    <property type="match status" value="1"/>
</dbReference>
<proteinExistence type="predicted"/>
<dbReference type="Proteomes" id="UP000698173">
    <property type="component" value="Unassembled WGS sequence"/>
</dbReference>
<dbReference type="Pfam" id="PF14559">
    <property type="entry name" value="TPR_19"/>
    <property type="match status" value="1"/>
</dbReference>
<dbReference type="EMBL" id="DYWT01000189">
    <property type="protein sequence ID" value="HJF32416.1"/>
    <property type="molecule type" value="Genomic_DNA"/>
</dbReference>
<evidence type="ECO:0000256" key="1">
    <source>
        <dbReference type="PROSITE-ProRule" id="PRU00339"/>
    </source>
</evidence>
<sequence>MRKKYGRLRKKENIIVFPGTFEKLVEQGHVFVEQEDYEQAVKAFDQAIGYEPDFPEFLGPYAVALYEVKDFQRAKEIAAKLLHSGTADYVDAMELYLTISIQLQEYDEVEMTIDALIDEGIVPPDMLNKFNYLRELNGRLSDRYADDKPAALLQSFTIEEFMEMDALTQQYALASLEGSNLSDILPLLELIAVRDDVAPLAITFALTLLHQAGHSDEITVRKFGWEKLVVPASMTLPGQDKLTKEVLEAIDRLLFQDPSRLEMAQGLIEKFAITAFPFGWGNQPVEEIATAYVNYIESLFSGEPLPETALNKLIQQIDNVSDLS</sequence>
<gene>
    <name evidence="2" type="ORF">K8V56_11665</name>
</gene>